<evidence type="ECO:0000313" key="9">
    <source>
        <dbReference type="EMBL" id="MSB75102.1"/>
    </source>
</evidence>
<dbReference type="GO" id="GO:0051539">
    <property type="term" value="F:4 iron, 4 sulfur cluster binding"/>
    <property type="evidence" value="ECO:0007669"/>
    <property type="project" value="UniProtKB-KW"/>
</dbReference>
<evidence type="ECO:0000256" key="3">
    <source>
        <dbReference type="ARBA" id="ARBA00022723"/>
    </source>
</evidence>
<evidence type="ECO:0000256" key="4">
    <source>
        <dbReference type="ARBA" id="ARBA00023004"/>
    </source>
</evidence>
<keyword evidence="3" id="KW-0479">Metal-binding</keyword>
<keyword evidence="5" id="KW-0411">Iron-sulfur</keyword>
<dbReference type="OrthoDB" id="9801424at2"/>
<evidence type="ECO:0000256" key="5">
    <source>
        <dbReference type="ARBA" id="ARBA00023014"/>
    </source>
</evidence>
<evidence type="ECO:0000313" key="8">
    <source>
        <dbReference type="EMBL" id="CUO71501.1"/>
    </source>
</evidence>
<evidence type="ECO:0000259" key="7">
    <source>
        <dbReference type="PROSITE" id="PS51918"/>
    </source>
</evidence>
<dbReference type="Pfam" id="PF04055">
    <property type="entry name" value="Radical_SAM"/>
    <property type="match status" value="1"/>
</dbReference>
<dbReference type="InterPro" id="IPR034466">
    <property type="entry name" value="Methyltransferase_Class_B"/>
</dbReference>
<evidence type="ECO:0000313" key="11">
    <source>
        <dbReference type="Proteomes" id="UP000441609"/>
    </source>
</evidence>
<dbReference type="SFLD" id="SFLDG01123">
    <property type="entry name" value="methyltransferase_(Class_B)"/>
    <property type="match status" value="1"/>
</dbReference>
<comment type="cofactor">
    <cofactor evidence="1">
        <name>[4Fe-4S] cluster</name>
        <dbReference type="ChEBI" id="CHEBI:49883"/>
    </cofactor>
</comment>
<keyword evidence="4" id="KW-0408">Iron</keyword>
<dbReference type="Gene3D" id="3.40.50.280">
    <property type="entry name" value="Cobalamin-binding domain"/>
    <property type="match status" value="1"/>
</dbReference>
<protein>
    <submittedName>
        <fullName evidence="8">(Dimethylallyl)adenosine tRNA methylthiotransferase</fullName>
    </submittedName>
    <submittedName>
        <fullName evidence="9">B12-binding domain-containing radical SAM protein</fullName>
    </submittedName>
</protein>
<dbReference type="GO" id="GO:0005829">
    <property type="term" value="C:cytosol"/>
    <property type="evidence" value="ECO:0007669"/>
    <property type="project" value="TreeGrafter"/>
</dbReference>
<keyword evidence="8" id="KW-0808">Transferase</keyword>
<dbReference type="PROSITE" id="PS51918">
    <property type="entry name" value="RADICAL_SAM"/>
    <property type="match status" value="1"/>
</dbReference>
<dbReference type="Proteomes" id="UP000095455">
    <property type="component" value="Unassembled WGS sequence"/>
</dbReference>
<dbReference type="SUPFAM" id="SSF102114">
    <property type="entry name" value="Radical SAM enzymes"/>
    <property type="match status" value="1"/>
</dbReference>
<dbReference type="RefSeq" id="WP_005856426.1">
    <property type="nucleotide sequence ID" value="NZ_BQOC01000001.1"/>
</dbReference>
<feature type="domain" description="Radical SAM core" evidence="7">
    <location>
        <begin position="200"/>
        <end position="430"/>
    </location>
</feature>
<evidence type="ECO:0000259" key="6">
    <source>
        <dbReference type="PROSITE" id="PS51332"/>
    </source>
</evidence>
<dbReference type="EMBL" id="CYYK01000010">
    <property type="protein sequence ID" value="CUO71501.1"/>
    <property type="molecule type" value="Genomic_DNA"/>
</dbReference>
<dbReference type="InterPro" id="IPR058240">
    <property type="entry name" value="rSAM_sf"/>
</dbReference>
<evidence type="ECO:0000256" key="1">
    <source>
        <dbReference type="ARBA" id="ARBA00001966"/>
    </source>
</evidence>
<organism evidence="8 10">
    <name type="scientific">Parabacteroides distasonis</name>
    <dbReference type="NCBI Taxonomy" id="823"/>
    <lineage>
        <taxon>Bacteria</taxon>
        <taxon>Pseudomonadati</taxon>
        <taxon>Bacteroidota</taxon>
        <taxon>Bacteroidia</taxon>
        <taxon>Bacteroidales</taxon>
        <taxon>Tannerellaceae</taxon>
        <taxon>Parabacteroides</taxon>
    </lineage>
</organism>
<dbReference type="CDD" id="cd01335">
    <property type="entry name" value="Radical_SAM"/>
    <property type="match status" value="1"/>
</dbReference>
<sequence>MNIYFINPPFKAEYGKFSRESRSPAITKSGALYYPLWLIYAALYSSKQGHNVSFLDAPAKQLNEEQSLNIIRKTDNEHSLFVLDTSTPSIKSDVAFAGKLKALYPHSFVVLVGTHPSACAEETLGYSDAVDAVAIGEYDCIVNELANVLDAGKDLREVRGLCFWDGKEFVRTAPMPPMKNLDDLPFASQFIKEHLNERDYFFAAATYPSIQIFTGRGCPFRCNFCVYPQTMHGHAFRARSAENVVAEFEYIAANFPDVKEVVIEDDTFTANKKRVLDICRLLVEKKLNKRLKWLCNARVDLDLETMLAMKKAGCRLIIPGIESGSQQILDNIKKGTKVEYFYQYVANAKKAGLLIHACYMVGNQGETRETMEETLRLALRLNTDTAQFFPLIPYPGTEAYQWARENNYIETDYEKYCLPDGTHNTVLSLPDLSAGEMVDFCNRARKKYYLRASYILHRLRVGLRNPSDLKRSLKAFAKLKRYLFK</sequence>
<dbReference type="InterPro" id="IPR023404">
    <property type="entry name" value="rSAM_horseshoe"/>
</dbReference>
<comment type="caution">
    <text evidence="8">The sequence shown here is derived from an EMBL/GenBank/DDBJ whole genome shotgun (WGS) entry which is preliminary data.</text>
</comment>
<dbReference type="InterPro" id="IPR006638">
    <property type="entry name" value="Elp3/MiaA/NifB-like_rSAM"/>
</dbReference>
<dbReference type="GO" id="GO:0046872">
    <property type="term" value="F:metal ion binding"/>
    <property type="evidence" value="ECO:0007669"/>
    <property type="project" value="UniProtKB-KW"/>
</dbReference>
<dbReference type="PANTHER" id="PTHR43409:SF16">
    <property type="entry name" value="SLR0320 PROTEIN"/>
    <property type="match status" value="1"/>
</dbReference>
<reference evidence="8 10" key="1">
    <citation type="submission" date="2015-09" db="EMBL/GenBank/DDBJ databases">
        <authorList>
            <consortium name="Pathogen Informatics"/>
        </authorList>
    </citation>
    <scope>NUCLEOTIDE SEQUENCE [LARGE SCALE GENOMIC DNA]</scope>
    <source>
        <strain evidence="8 10">2789STDY5608822</strain>
    </source>
</reference>
<dbReference type="GO" id="GO:0031419">
    <property type="term" value="F:cobalamin binding"/>
    <property type="evidence" value="ECO:0007669"/>
    <property type="project" value="InterPro"/>
</dbReference>
<dbReference type="Proteomes" id="UP000441609">
    <property type="component" value="Unassembled WGS sequence"/>
</dbReference>
<dbReference type="EMBL" id="WKMO01000018">
    <property type="protein sequence ID" value="MSB75102.1"/>
    <property type="molecule type" value="Genomic_DNA"/>
</dbReference>
<dbReference type="PROSITE" id="PS51332">
    <property type="entry name" value="B12_BINDING"/>
    <property type="match status" value="1"/>
</dbReference>
<dbReference type="SFLD" id="SFLDG01082">
    <property type="entry name" value="B12-binding_domain_containing"/>
    <property type="match status" value="1"/>
</dbReference>
<evidence type="ECO:0000256" key="2">
    <source>
        <dbReference type="ARBA" id="ARBA00022691"/>
    </source>
</evidence>
<keyword evidence="2" id="KW-0949">S-adenosyl-L-methionine</keyword>
<dbReference type="Pfam" id="PF02310">
    <property type="entry name" value="B12-binding"/>
    <property type="match status" value="1"/>
</dbReference>
<dbReference type="InterPro" id="IPR007197">
    <property type="entry name" value="rSAM"/>
</dbReference>
<proteinExistence type="predicted"/>
<name>A0A174HB54_PARDI</name>
<gene>
    <name evidence="8" type="ORF">ERS852380_02933</name>
    <name evidence="9" type="ORF">GKD70_17725</name>
</gene>
<feature type="domain" description="B12-binding" evidence="6">
    <location>
        <begin position="21"/>
        <end position="156"/>
    </location>
</feature>
<dbReference type="GO" id="GO:0016740">
    <property type="term" value="F:transferase activity"/>
    <property type="evidence" value="ECO:0007669"/>
    <property type="project" value="UniProtKB-KW"/>
</dbReference>
<dbReference type="InterPro" id="IPR051198">
    <property type="entry name" value="BchE-like"/>
</dbReference>
<accession>A0A174HB54</accession>
<dbReference type="SFLD" id="SFLDS00029">
    <property type="entry name" value="Radical_SAM"/>
    <property type="match status" value="1"/>
</dbReference>
<dbReference type="AlphaFoldDB" id="A0A174HB54"/>
<evidence type="ECO:0000313" key="10">
    <source>
        <dbReference type="Proteomes" id="UP000095455"/>
    </source>
</evidence>
<dbReference type="SMART" id="SM00729">
    <property type="entry name" value="Elp3"/>
    <property type="match status" value="1"/>
</dbReference>
<dbReference type="InterPro" id="IPR006158">
    <property type="entry name" value="Cobalamin-bd"/>
</dbReference>
<reference evidence="9 11" key="2">
    <citation type="journal article" date="2019" name="Nat. Med.">
        <title>A library of human gut bacterial isolates paired with longitudinal multiomics data enables mechanistic microbiome research.</title>
        <authorList>
            <person name="Poyet M."/>
            <person name="Groussin M."/>
            <person name="Gibbons S.M."/>
            <person name="Avila-Pacheco J."/>
            <person name="Jiang X."/>
            <person name="Kearney S.M."/>
            <person name="Perrotta A.R."/>
            <person name="Berdy B."/>
            <person name="Zhao S."/>
            <person name="Lieberman T.D."/>
            <person name="Swanson P.K."/>
            <person name="Smith M."/>
            <person name="Roesemann S."/>
            <person name="Alexander J.E."/>
            <person name="Rich S.A."/>
            <person name="Livny J."/>
            <person name="Vlamakis H."/>
            <person name="Clish C."/>
            <person name="Bullock K."/>
            <person name="Deik A."/>
            <person name="Scott J."/>
            <person name="Pierce K.A."/>
            <person name="Xavier R.J."/>
            <person name="Alm E.J."/>
        </authorList>
    </citation>
    <scope>NUCLEOTIDE SEQUENCE [LARGE SCALE GENOMIC DNA]</scope>
    <source>
        <strain evidence="9 11">BIOML-A20</strain>
    </source>
</reference>
<dbReference type="Gene3D" id="3.80.30.20">
    <property type="entry name" value="tm_1862 like domain"/>
    <property type="match status" value="1"/>
</dbReference>
<dbReference type="PANTHER" id="PTHR43409">
    <property type="entry name" value="ANAEROBIC MAGNESIUM-PROTOPORPHYRIN IX MONOMETHYL ESTER CYCLASE-RELATED"/>
    <property type="match status" value="1"/>
</dbReference>